<accession>A0A4R5F5D1</accession>
<keyword evidence="1" id="KW-0812">Transmembrane</keyword>
<organism evidence="2 3">
    <name type="scientific">Flavobacterium rhamnosiphilum</name>
    <dbReference type="NCBI Taxonomy" id="2541724"/>
    <lineage>
        <taxon>Bacteria</taxon>
        <taxon>Pseudomonadati</taxon>
        <taxon>Bacteroidota</taxon>
        <taxon>Flavobacteriia</taxon>
        <taxon>Flavobacteriales</taxon>
        <taxon>Flavobacteriaceae</taxon>
        <taxon>Flavobacterium</taxon>
    </lineage>
</organism>
<reference evidence="2 3" key="1">
    <citation type="submission" date="2019-03" db="EMBL/GenBank/DDBJ databases">
        <title>Novel species of Flavobacterium.</title>
        <authorList>
            <person name="Liu Q."/>
            <person name="Xin Y.-H."/>
        </authorList>
    </citation>
    <scope>NUCLEOTIDE SEQUENCE [LARGE SCALE GENOMIC DNA]</scope>
    <source>
        <strain evidence="2 3">LB3P52</strain>
    </source>
</reference>
<feature type="transmembrane region" description="Helical" evidence="1">
    <location>
        <begin position="51"/>
        <end position="68"/>
    </location>
</feature>
<dbReference type="Proteomes" id="UP000294814">
    <property type="component" value="Unassembled WGS sequence"/>
</dbReference>
<evidence type="ECO:0000313" key="2">
    <source>
        <dbReference type="EMBL" id="TDE42811.1"/>
    </source>
</evidence>
<evidence type="ECO:0000313" key="3">
    <source>
        <dbReference type="Proteomes" id="UP000294814"/>
    </source>
</evidence>
<dbReference type="EMBL" id="SMLG01000010">
    <property type="protein sequence ID" value="TDE42811.1"/>
    <property type="molecule type" value="Genomic_DNA"/>
</dbReference>
<protein>
    <recommendedName>
        <fullName evidence="4">Lipocalin-like domain-containing protein</fullName>
    </recommendedName>
</protein>
<evidence type="ECO:0000256" key="1">
    <source>
        <dbReference type="SAM" id="Phobius"/>
    </source>
</evidence>
<dbReference type="AlphaFoldDB" id="A0A4R5F5D1"/>
<comment type="caution">
    <text evidence="2">The sequence shown here is derived from an EMBL/GenBank/DDBJ whole genome shotgun (WGS) entry which is preliminary data.</text>
</comment>
<keyword evidence="3" id="KW-1185">Reference proteome</keyword>
<dbReference type="OrthoDB" id="708275at2"/>
<gene>
    <name evidence="2" type="ORF">E0I26_13175</name>
</gene>
<keyword evidence="1" id="KW-1133">Transmembrane helix</keyword>
<proteinExistence type="predicted"/>
<name>A0A4R5F5D1_9FLAO</name>
<sequence>MRLKQHTTAAKRNACRRCNTGTSPSLGTLCAILQQAQEKENLNNKLPMKKAFSLLIIFILIFGCKAQIKEFSLLGKWKQIERLGNNGAKNFSIPIENGITITFENGNIITDKFGKKGTYEINGEQLHIKFPKRDYFYLFYPDKNDSEKMYLSPVTPEYQIICDEGCADVYEKIE</sequence>
<dbReference type="RefSeq" id="WP_131916928.1">
    <property type="nucleotide sequence ID" value="NZ_SMLG01000010.1"/>
</dbReference>
<evidence type="ECO:0008006" key="4">
    <source>
        <dbReference type="Google" id="ProtNLM"/>
    </source>
</evidence>
<keyword evidence="1" id="KW-0472">Membrane</keyword>